<feature type="compositionally biased region" description="Acidic residues" evidence="7">
    <location>
        <begin position="607"/>
        <end position="624"/>
    </location>
</feature>
<gene>
    <name evidence="9" type="primary">foxn4</name>
    <name evidence="9" type="ORF">c2_g2_i2</name>
</gene>
<dbReference type="CTD" id="41265"/>
<dbReference type="GO" id="GO:0000976">
    <property type="term" value="F:transcription cis-regulatory region binding"/>
    <property type="evidence" value="ECO:0007669"/>
    <property type="project" value="TreeGrafter"/>
</dbReference>
<feature type="compositionally biased region" description="Polar residues" evidence="7">
    <location>
        <begin position="245"/>
        <end position="259"/>
    </location>
</feature>
<dbReference type="PRINTS" id="PR00053">
    <property type="entry name" value="FORKHEAD"/>
</dbReference>
<feature type="DNA-binding region" description="Fork-head" evidence="6">
    <location>
        <begin position="480"/>
        <end position="577"/>
    </location>
</feature>
<feature type="region of interest" description="Disordered" evidence="7">
    <location>
        <begin position="401"/>
        <end position="430"/>
    </location>
</feature>
<dbReference type="InterPro" id="IPR001766">
    <property type="entry name" value="Fork_head_dom"/>
</dbReference>
<evidence type="ECO:0000256" key="1">
    <source>
        <dbReference type="ARBA" id="ARBA00022473"/>
    </source>
</evidence>
<protein>
    <submittedName>
        <fullName evidence="9">Forkhead box protein N4</fullName>
    </submittedName>
</protein>
<dbReference type="GO" id="GO:0005634">
    <property type="term" value="C:nucleus"/>
    <property type="evidence" value="ECO:0007669"/>
    <property type="project" value="UniProtKB-SubCell"/>
</dbReference>
<dbReference type="SUPFAM" id="SSF46785">
    <property type="entry name" value="Winged helix' DNA-binding domain"/>
    <property type="match status" value="1"/>
</dbReference>
<dbReference type="PROSITE" id="PS50039">
    <property type="entry name" value="FORK_HEAD_3"/>
    <property type="match status" value="1"/>
</dbReference>
<feature type="region of interest" description="Disordered" evidence="7">
    <location>
        <begin position="245"/>
        <end position="286"/>
    </location>
</feature>
<dbReference type="OrthoDB" id="10070006at2759"/>
<dbReference type="InterPro" id="IPR030456">
    <property type="entry name" value="TF_fork_head_CS_2"/>
</dbReference>
<dbReference type="PANTHER" id="PTHR46721:SF3">
    <property type="entry name" value="FORKHEAD BOX N1"/>
    <property type="match status" value="1"/>
</dbReference>
<evidence type="ECO:0000313" key="9">
    <source>
        <dbReference type="EMBL" id="JAI24596.1"/>
    </source>
</evidence>
<evidence type="ECO:0000256" key="3">
    <source>
        <dbReference type="ARBA" id="ARBA00023125"/>
    </source>
</evidence>
<dbReference type="Gene3D" id="1.10.10.10">
    <property type="entry name" value="Winged helix-like DNA-binding domain superfamily/Winged helix DNA-binding domain"/>
    <property type="match status" value="1"/>
</dbReference>
<dbReference type="PROSITE" id="PS00658">
    <property type="entry name" value="FORK_HEAD_2"/>
    <property type="match status" value="1"/>
</dbReference>
<dbReference type="GeneID" id="108970488"/>
<keyword evidence="3 6" id="KW-0238">DNA-binding</keyword>
<organism evidence="9">
    <name type="scientific">Bactrocera latifrons</name>
    <name type="common">Malaysian fruit fly</name>
    <name type="synonym">Chaetodacus latifrons</name>
    <dbReference type="NCBI Taxonomy" id="174628"/>
    <lineage>
        <taxon>Eukaryota</taxon>
        <taxon>Metazoa</taxon>
        <taxon>Ecdysozoa</taxon>
        <taxon>Arthropoda</taxon>
        <taxon>Hexapoda</taxon>
        <taxon>Insecta</taxon>
        <taxon>Pterygota</taxon>
        <taxon>Neoptera</taxon>
        <taxon>Endopterygota</taxon>
        <taxon>Diptera</taxon>
        <taxon>Brachycera</taxon>
        <taxon>Muscomorpha</taxon>
        <taxon>Tephritoidea</taxon>
        <taxon>Tephritidae</taxon>
        <taxon>Bactrocera</taxon>
        <taxon>Bactrocera</taxon>
    </lineage>
</organism>
<evidence type="ECO:0000259" key="8">
    <source>
        <dbReference type="PROSITE" id="PS50039"/>
    </source>
</evidence>
<dbReference type="AlphaFoldDB" id="A0A0K8UDE2"/>
<dbReference type="EMBL" id="GDHF01027718">
    <property type="protein sequence ID" value="JAI24596.1"/>
    <property type="molecule type" value="Transcribed_RNA"/>
</dbReference>
<sequence length="870" mass="93875">MFELEDYSSGYHDAILNKYAETSRPTLDLYISDSLQDMLDVDIRSEISSVVGGSNELASLVNDLPSSFDHAIDAISSIHNSSGSNLNAAALSSSTNSFSSWLGNISGPSWSSSNDYYVDLGACVDPVSVMPYVSSSLLHKSPKVNLNANSLQNSVCSPPPASPNVNETKSHLTFSPAQLKVSAGAMRNEQLYSHIPKQIVAISSTVTAATTAPATLATNSALQRKNSSAVDTIKKDLGVELRKLNATTTDENRMSATSNSGGGNVNAKHTANGPTKSTSSGNSNISSSLLNSNGMLNSTTTNTIKLAPGIGGLTFANSIAYNKLKQQNSVKTTQNGQSGATNNTIMLKRERDSSPLQNISVVNVNGNIGGGQQHVTKLVGRNVQNSSFTPKSIASVHSPLMQNTSNSIGSPSSSSSSSHSSPSTGSSGGSFTAGLIPITANSSSANASSSSASTTTITTISVKPFQQRIKVAPVESEFPKPAYSYSCLIAMALKNSRSGSLPVSEIYSFMCEHFPYFRTAPSGWKNSVRHNLSLNKCFEKIEKPATNGNQRKGCLWAMNPDRIVKMDEEVQKWSRKDPMGIRNAMVHPDHLDALERGEMKHGSSGDSDIELDSQSEIEETSDLEEQELDDTIVDNMFVEEDIEEDEMMSTGIVINNSDELSEPGDVSVCGAGDDVVGMQQNRDFDIEVSLETHKIKRVEKMVQRVLEREQKVEDIYDAIDIEDDKETMQRHLTVNTSDIIELSPADLNAAAQSPKRARLNINYSIGPAGELEKQIQQHKLQQQQQLVLQKQQQKPNQIQQQHSIKQYKVQPQHIVVQTIRNGSKTTSIQAINTATGTTIGSVSGALSTLSQINGAISNNRRKIQLVNRIV</sequence>
<dbReference type="InterPro" id="IPR036390">
    <property type="entry name" value="WH_DNA-bd_sf"/>
</dbReference>
<dbReference type="InterPro" id="IPR036388">
    <property type="entry name" value="WH-like_DNA-bd_sf"/>
</dbReference>
<feature type="compositionally biased region" description="Low complexity" evidence="7">
    <location>
        <begin position="403"/>
        <end position="425"/>
    </location>
</feature>
<dbReference type="SMART" id="SM00339">
    <property type="entry name" value="FH"/>
    <property type="match status" value="1"/>
</dbReference>
<reference evidence="9" key="1">
    <citation type="submission" date="2015-06" db="EMBL/GenBank/DDBJ databases">
        <authorList>
            <person name="Hoefler B.C."/>
            <person name="Straight P.D."/>
        </authorList>
    </citation>
    <scope>NUCLEOTIDE SEQUENCE</scope>
</reference>
<dbReference type="GO" id="GO:0000981">
    <property type="term" value="F:DNA-binding transcription factor activity, RNA polymerase II-specific"/>
    <property type="evidence" value="ECO:0007669"/>
    <property type="project" value="TreeGrafter"/>
</dbReference>
<dbReference type="PANTHER" id="PTHR46721">
    <property type="entry name" value="FORKHEAD BOX PROTEIN N1"/>
    <property type="match status" value="1"/>
</dbReference>
<feature type="compositionally biased region" description="Low complexity" evidence="7">
    <location>
        <begin position="275"/>
        <end position="286"/>
    </location>
</feature>
<proteinExistence type="predicted"/>
<feature type="domain" description="Fork-head" evidence="8">
    <location>
        <begin position="480"/>
        <end position="577"/>
    </location>
</feature>
<evidence type="ECO:0000256" key="4">
    <source>
        <dbReference type="ARBA" id="ARBA00023163"/>
    </source>
</evidence>
<feature type="region of interest" description="Disordered" evidence="7">
    <location>
        <begin position="597"/>
        <end position="624"/>
    </location>
</feature>
<evidence type="ECO:0000256" key="2">
    <source>
        <dbReference type="ARBA" id="ARBA00023015"/>
    </source>
</evidence>
<keyword evidence="4" id="KW-0804">Transcription</keyword>
<evidence type="ECO:0000256" key="6">
    <source>
        <dbReference type="PROSITE-ProRule" id="PRU00089"/>
    </source>
</evidence>
<keyword evidence="2" id="KW-0805">Transcription regulation</keyword>
<dbReference type="InterPro" id="IPR049624">
    <property type="entry name" value="FOXN1_4"/>
</dbReference>
<keyword evidence="5 6" id="KW-0539">Nucleus</keyword>
<dbReference type="CDD" id="cd20030">
    <property type="entry name" value="FH_FOXN1-like"/>
    <property type="match status" value="1"/>
</dbReference>
<name>A0A0K8UDE2_BACLA</name>
<dbReference type="Pfam" id="PF00250">
    <property type="entry name" value="Forkhead"/>
    <property type="match status" value="1"/>
</dbReference>
<evidence type="ECO:0000256" key="7">
    <source>
        <dbReference type="SAM" id="MobiDB-lite"/>
    </source>
</evidence>
<accession>A0A0K8UDE2</accession>
<comment type="subcellular location">
    <subcellularLocation>
        <location evidence="6">Nucleus</location>
    </subcellularLocation>
</comment>
<evidence type="ECO:0000256" key="5">
    <source>
        <dbReference type="ARBA" id="ARBA00023242"/>
    </source>
</evidence>
<keyword evidence="1" id="KW-0217">Developmental protein</keyword>